<comment type="caution">
    <text evidence="1">The sequence shown here is derived from an EMBL/GenBank/DDBJ whole genome shotgun (WGS) entry which is preliminary data.</text>
</comment>
<evidence type="ECO:0000313" key="2">
    <source>
        <dbReference type="Proteomes" id="UP001597119"/>
    </source>
</evidence>
<gene>
    <name evidence="1" type="ORF">ACFR9U_19545</name>
</gene>
<evidence type="ECO:0000313" key="1">
    <source>
        <dbReference type="EMBL" id="MFD1589179.1"/>
    </source>
</evidence>
<dbReference type="Proteomes" id="UP001597119">
    <property type="component" value="Unassembled WGS sequence"/>
</dbReference>
<keyword evidence="2" id="KW-1185">Reference proteome</keyword>
<dbReference type="RefSeq" id="WP_247378826.1">
    <property type="nucleotide sequence ID" value="NZ_JALLGV010000005.1"/>
</dbReference>
<protein>
    <submittedName>
        <fullName evidence="1">Uncharacterized protein</fullName>
    </submittedName>
</protein>
<accession>A0ABD6CGK7</accession>
<organism evidence="1 2">
    <name type="scientific">Halorientalis brevis</name>
    <dbReference type="NCBI Taxonomy" id="1126241"/>
    <lineage>
        <taxon>Archaea</taxon>
        <taxon>Methanobacteriati</taxon>
        <taxon>Methanobacteriota</taxon>
        <taxon>Stenosarchaea group</taxon>
        <taxon>Halobacteria</taxon>
        <taxon>Halobacteriales</taxon>
        <taxon>Haloarculaceae</taxon>
        <taxon>Halorientalis</taxon>
    </lineage>
</organism>
<name>A0ABD6CGK7_9EURY</name>
<proteinExistence type="predicted"/>
<reference evidence="1 2" key="1">
    <citation type="journal article" date="2019" name="Int. J. Syst. Evol. Microbiol.">
        <title>The Global Catalogue of Microorganisms (GCM) 10K type strain sequencing project: providing services to taxonomists for standard genome sequencing and annotation.</title>
        <authorList>
            <consortium name="The Broad Institute Genomics Platform"/>
            <consortium name="The Broad Institute Genome Sequencing Center for Infectious Disease"/>
            <person name="Wu L."/>
            <person name="Ma J."/>
        </authorList>
    </citation>
    <scope>NUCLEOTIDE SEQUENCE [LARGE SCALE GENOMIC DNA]</scope>
    <source>
        <strain evidence="1 2">CGMCC 1.12125</strain>
    </source>
</reference>
<dbReference type="EMBL" id="JBHUDJ010000014">
    <property type="protein sequence ID" value="MFD1589179.1"/>
    <property type="molecule type" value="Genomic_DNA"/>
</dbReference>
<dbReference type="AlphaFoldDB" id="A0ABD6CGK7"/>
<sequence>MGDDRLRGMDLTRSVVETNAEEYRREEPLFSVEQEAIDIFPSMFAAGDFGFRDAEWVVMWYYRRFLGEFSHAKRQAVEAEFGENDYETIHQAIADAVSTVDPEAKVERLTDLSGVDVPIATGFLMFIDPEAYVVVGEREWTVLRDAGALSDPYPDPPTAAEYVTYLDCCRDLADRFDCDLWTLYMALWRLWKA</sequence>